<evidence type="ECO:0000313" key="9">
    <source>
        <dbReference type="Proteomes" id="UP000180254"/>
    </source>
</evidence>
<protein>
    <submittedName>
        <fullName evidence="8">Pur operon repressor</fullName>
    </submittedName>
</protein>
<evidence type="ECO:0000256" key="3">
    <source>
        <dbReference type="ARBA" id="ARBA00023125"/>
    </source>
</evidence>
<dbReference type="InterPro" id="IPR015265">
    <property type="entry name" value="PuR_N"/>
</dbReference>
<sequence length="270" mass="30310">MYMKYKRNERIGALTYMLTNSPNKIFTYNYFSEKLDAAKSTISEDIFIVKESIEKLDVGNVVTIPGASGGVKFVPKVNKIEETRFLVELAEKLSDPERITAGEFVFMTDIIYSPNVSEVIGRIFASRFIEQDIDYVVTIETKGIPMAFATARSLNVPLVVIRKDIKVTEGATVNVNYVSKSNKNIQSLSLARNSMKEHSKVLVIDDFMRGGGTLAGIRSMMKEFKSEIVGVGVLVSRNSEEFNREQNISSLLRLDEIDEAEERLTIVPNL</sequence>
<evidence type="ECO:0000313" key="8">
    <source>
        <dbReference type="EMBL" id="OHW61767.1"/>
    </source>
</evidence>
<dbReference type="Gene3D" id="3.40.50.2020">
    <property type="match status" value="1"/>
</dbReference>
<dbReference type="EMBL" id="MKIE01000007">
    <property type="protein sequence ID" value="OHW61767.1"/>
    <property type="molecule type" value="Genomic_DNA"/>
</dbReference>
<accession>A0A1S1V6L2</accession>
<evidence type="ECO:0000256" key="1">
    <source>
        <dbReference type="ARBA" id="ARBA00011738"/>
    </source>
</evidence>
<dbReference type="CDD" id="cd06223">
    <property type="entry name" value="PRTases_typeI"/>
    <property type="match status" value="1"/>
</dbReference>
<dbReference type="PANTHER" id="PTHR43864:SF2">
    <property type="entry name" value="PUR OPERON REPRESSOR"/>
    <property type="match status" value="1"/>
</dbReference>
<feature type="domain" description="Phosphoribosyltransferase" evidence="6">
    <location>
        <begin position="113"/>
        <end position="255"/>
    </location>
</feature>
<dbReference type="InterPro" id="IPR000836">
    <property type="entry name" value="PRTase_dom"/>
</dbReference>
<dbReference type="GO" id="GO:0045892">
    <property type="term" value="P:negative regulation of DNA-templated transcription"/>
    <property type="evidence" value="ECO:0007669"/>
    <property type="project" value="InterPro"/>
</dbReference>
<keyword evidence="4" id="KW-0804">Transcription</keyword>
<proteinExistence type="inferred from homology"/>
<dbReference type="InterPro" id="IPR036388">
    <property type="entry name" value="WH-like_DNA-bd_sf"/>
</dbReference>
<dbReference type="AlphaFoldDB" id="A0A1S1V6L2"/>
<dbReference type="SUPFAM" id="SSF46785">
    <property type="entry name" value="Winged helix' DNA-binding domain"/>
    <property type="match status" value="1"/>
</dbReference>
<dbReference type="InterPro" id="IPR036390">
    <property type="entry name" value="WH_DNA-bd_sf"/>
</dbReference>
<dbReference type="PANTHER" id="PTHR43864">
    <property type="entry name" value="HYPOXANTHINE/GUANINE PHOSPHORIBOSYLTRANSFERASE"/>
    <property type="match status" value="1"/>
</dbReference>
<evidence type="ECO:0000259" key="6">
    <source>
        <dbReference type="Pfam" id="PF00156"/>
    </source>
</evidence>
<dbReference type="Pfam" id="PF00156">
    <property type="entry name" value="Pribosyltran"/>
    <property type="match status" value="1"/>
</dbReference>
<gene>
    <name evidence="8" type="primary">purR</name>
    <name evidence="8" type="ORF">EUAN_17700</name>
</gene>
<organism evidence="8 9">
    <name type="scientific">Andreesenia angusta</name>
    <dbReference type="NCBI Taxonomy" id="39480"/>
    <lineage>
        <taxon>Bacteria</taxon>
        <taxon>Bacillati</taxon>
        <taxon>Bacillota</taxon>
        <taxon>Tissierellia</taxon>
        <taxon>Tissierellales</taxon>
        <taxon>Gottschalkiaceae</taxon>
        <taxon>Andreesenia</taxon>
    </lineage>
</organism>
<name>A0A1S1V6L2_9FIRM</name>
<feature type="domain" description="Bacterial purine repressor N-terminal" evidence="7">
    <location>
        <begin position="6"/>
        <end position="75"/>
    </location>
</feature>
<keyword evidence="2" id="KW-0805">Transcription regulation</keyword>
<comment type="subunit">
    <text evidence="1">Homodimer.</text>
</comment>
<dbReference type="Gene3D" id="1.10.10.10">
    <property type="entry name" value="Winged helix-like DNA-binding domain superfamily/Winged helix DNA-binding domain"/>
    <property type="match status" value="1"/>
</dbReference>
<keyword evidence="9" id="KW-1185">Reference proteome</keyword>
<dbReference type="InterPro" id="IPR010078">
    <property type="entry name" value="PurR_Bsub"/>
</dbReference>
<comment type="similarity">
    <text evidence="5">Belongs to the purine/pyrimidine phosphoribosyltransferase family. PurR subfamily.</text>
</comment>
<keyword evidence="3" id="KW-0238">DNA-binding</keyword>
<comment type="caution">
    <text evidence="8">The sequence shown here is derived from an EMBL/GenBank/DDBJ whole genome shotgun (WGS) entry which is preliminary data.</text>
</comment>
<dbReference type="InterPro" id="IPR029057">
    <property type="entry name" value="PRTase-like"/>
</dbReference>
<reference evidence="8 9" key="1">
    <citation type="submission" date="2016-09" db="EMBL/GenBank/DDBJ databases">
        <title>Genome sequence of Eubacterium angustum.</title>
        <authorList>
            <person name="Poehlein A."/>
            <person name="Daniel R."/>
        </authorList>
    </citation>
    <scope>NUCLEOTIDE SEQUENCE [LARGE SCALE GENOMIC DNA]</scope>
    <source>
        <strain evidence="8 9">DSM 1989</strain>
    </source>
</reference>
<evidence type="ECO:0000256" key="4">
    <source>
        <dbReference type="ARBA" id="ARBA00023163"/>
    </source>
</evidence>
<dbReference type="InterPro" id="IPR050118">
    <property type="entry name" value="Pur/Pyrimidine_PRTase"/>
</dbReference>
<dbReference type="NCBIfam" id="TIGR01743">
    <property type="entry name" value="purR_Bsub"/>
    <property type="match status" value="1"/>
</dbReference>
<dbReference type="GO" id="GO:0045982">
    <property type="term" value="P:negative regulation of purine nucleobase metabolic process"/>
    <property type="evidence" value="ECO:0007669"/>
    <property type="project" value="InterPro"/>
</dbReference>
<evidence type="ECO:0000259" key="7">
    <source>
        <dbReference type="Pfam" id="PF09182"/>
    </source>
</evidence>
<dbReference type="Proteomes" id="UP000180254">
    <property type="component" value="Unassembled WGS sequence"/>
</dbReference>
<dbReference type="Pfam" id="PF09182">
    <property type="entry name" value="PuR_N"/>
    <property type="match status" value="1"/>
</dbReference>
<dbReference type="SUPFAM" id="SSF53271">
    <property type="entry name" value="PRTase-like"/>
    <property type="match status" value="1"/>
</dbReference>
<evidence type="ECO:0000256" key="5">
    <source>
        <dbReference type="ARBA" id="ARBA00049656"/>
    </source>
</evidence>
<evidence type="ECO:0000256" key="2">
    <source>
        <dbReference type="ARBA" id="ARBA00023015"/>
    </source>
</evidence>
<dbReference type="GO" id="GO:0003677">
    <property type="term" value="F:DNA binding"/>
    <property type="evidence" value="ECO:0007669"/>
    <property type="project" value="UniProtKB-KW"/>
</dbReference>
<dbReference type="STRING" id="39480.EUAN_17700"/>